<sequence length="343" mass="36926">MAPPVTIDSTPQRALIIVPTVVLVFSTLAIGLRFYAHQIKRQRFVVDDALALGGLIFAYGLHINLCISVAFGGLGVSITTLEVSNIVVYAKTIIAGGALYGTAVTLLQVSILFLYVRLFSIVRWHVVACYVVMGFCVAWWIAFFGGTMGDCVPLQKLWTPTEHGTCIDQNKACGATGIAHIILDLIILILPLPIIWNMKIDMTRKFFVSVIFSIGIFATVCSILRISCIVSLVKIDSSDPTASTWMSYLFESLEVSMGVICVCSSSVPVVYSRVSPRLGSYARNLLSSLRGRSRFTTNHSQSSTGGELGYIGAGASNANTVPSKQGTTNDDIALADTTPRAAV</sequence>
<feature type="transmembrane region" description="Helical" evidence="7">
    <location>
        <begin position="93"/>
        <end position="115"/>
    </location>
</feature>
<comment type="similarity">
    <text evidence="5">Belongs to the SAT4 family.</text>
</comment>
<gene>
    <name evidence="9" type="ORF">GQ26_0010150</name>
</gene>
<dbReference type="InterPro" id="IPR049326">
    <property type="entry name" value="Rhodopsin_dom_fungi"/>
</dbReference>
<comment type="subcellular location">
    <subcellularLocation>
        <location evidence="1">Membrane</location>
        <topology evidence="1">Multi-pass membrane protein</topology>
    </subcellularLocation>
</comment>
<keyword evidence="3 7" id="KW-1133">Transmembrane helix</keyword>
<comment type="caution">
    <text evidence="9">The sequence shown here is derived from an EMBL/GenBank/DDBJ whole genome shotgun (WGS) entry which is preliminary data.</text>
</comment>
<dbReference type="EMBL" id="JPOX01000001">
    <property type="protein sequence ID" value="KFX53133.1"/>
    <property type="molecule type" value="Genomic_DNA"/>
</dbReference>
<dbReference type="AlphaFoldDB" id="A0A093Y6M7"/>
<evidence type="ECO:0000256" key="3">
    <source>
        <dbReference type="ARBA" id="ARBA00022989"/>
    </source>
</evidence>
<evidence type="ECO:0000256" key="7">
    <source>
        <dbReference type="SAM" id="Phobius"/>
    </source>
</evidence>
<evidence type="ECO:0000256" key="5">
    <source>
        <dbReference type="ARBA" id="ARBA00038359"/>
    </source>
</evidence>
<dbReference type="Pfam" id="PF20684">
    <property type="entry name" value="Fung_rhodopsin"/>
    <property type="match status" value="1"/>
</dbReference>
<proteinExistence type="inferred from homology"/>
<feature type="transmembrane region" description="Helical" evidence="7">
    <location>
        <begin position="48"/>
        <end position="73"/>
    </location>
</feature>
<evidence type="ECO:0000313" key="9">
    <source>
        <dbReference type="EMBL" id="KFX53133.1"/>
    </source>
</evidence>
<dbReference type="GO" id="GO:0016020">
    <property type="term" value="C:membrane"/>
    <property type="evidence" value="ECO:0007669"/>
    <property type="project" value="UniProtKB-SubCell"/>
</dbReference>
<feature type="domain" description="Rhodopsin" evidence="8">
    <location>
        <begin position="32"/>
        <end position="267"/>
    </location>
</feature>
<feature type="compositionally biased region" description="Polar residues" evidence="6">
    <location>
        <begin position="319"/>
        <end position="330"/>
    </location>
</feature>
<name>A0A093Y6M7_TALMA</name>
<organism evidence="9">
    <name type="scientific">Talaromyces marneffei PM1</name>
    <dbReference type="NCBI Taxonomy" id="1077442"/>
    <lineage>
        <taxon>Eukaryota</taxon>
        <taxon>Fungi</taxon>
        <taxon>Dikarya</taxon>
        <taxon>Ascomycota</taxon>
        <taxon>Pezizomycotina</taxon>
        <taxon>Eurotiomycetes</taxon>
        <taxon>Eurotiomycetidae</taxon>
        <taxon>Eurotiales</taxon>
        <taxon>Trichocomaceae</taxon>
        <taxon>Talaromyces</taxon>
        <taxon>Talaromyces sect. Talaromyces</taxon>
    </lineage>
</organism>
<evidence type="ECO:0000256" key="2">
    <source>
        <dbReference type="ARBA" id="ARBA00022692"/>
    </source>
</evidence>
<keyword evidence="2 7" id="KW-0812">Transmembrane</keyword>
<dbReference type="HOGENOM" id="CLU_028200_0_1_1"/>
<feature type="transmembrane region" description="Helical" evidence="7">
    <location>
        <begin position="208"/>
        <end position="235"/>
    </location>
</feature>
<protein>
    <recommendedName>
        <fullName evidence="8">Rhodopsin domain-containing protein</fullName>
    </recommendedName>
</protein>
<evidence type="ECO:0000256" key="6">
    <source>
        <dbReference type="SAM" id="MobiDB-lite"/>
    </source>
</evidence>
<reference evidence="9" key="1">
    <citation type="journal article" date="2014" name="PLoS Genet.">
        <title>Signature Gene Expression Reveals Novel Clues to the Molecular Mechanisms of Dimorphic Transition in Penicillium marneffei.</title>
        <authorList>
            <person name="Yang E."/>
            <person name="Wang G."/>
            <person name="Cai J."/>
            <person name="Woo P.C."/>
            <person name="Lau S.K."/>
            <person name="Yuen K.-Y."/>
            <person name="Chow W.-N."/>
            <person name="Lin X."/>
        </authorList>
    </citation>
    <scope>NUCLEOTIDE SEQUENCE [LARGE SCALE GENOMIC DNA]</scope>
    <source>
        <strain evidence="9">PM1</strain>
    </source>
</reference>
<evidence type="ECO:0000256" key="1">
    <source>
        <dbReference type="ARBA" id="ARBA00004141"/>
    </source>
</evidence>
<dbReference type="PANTHER" id="PTHR33048:SF47">
    <property type="entry name" value="INTEGRAL MEMBRANE PROTEIN-RELATED"/>
    <property type="match status" value="1"/>
</dbReference>
<feature type="transmembrane region" description="Helical" evidence="7">
    <location>
        <begin position="178"/>
        <end position="196"/>
    </location>
</feature>
<evidence type="ECO:0000259" key="8">
    <source>
        <dbReference type="Pfam" id="PF20684"/>
    </source>
</evidence>
<dbReference type="PANTHER" id="PTHR33048">
    <property type="entry name" value="PTH11-LIKE INTEGRAL MEMBRANE PROTEIN (AFU_ORTHOLOGUE AFUA_5G11245)"/>
    <property type="match status" value="1"/>
</dbReference>
<feature type="transmembrane region" description="Helical" evidence="7">
    <location>
        <begin position="14"/>
        <end position="36"/>
    </location>
</feature>
<feature type="transmembrane region" description="Helical" evidence="7">
    <location>
        <begin position="127"/>
        <end position="148"/>
    </location>
</feature>
<dbReference type="eggNOG" id="ENOG502SMQG">
    <property type="taxonomic scope" value="Eukaryota"/>
</dbReference>
<evidence type="ECO:0000256" key="4">
    <source>
        <dbReference type="ARBA" id="ARBA00023136"/>
    </source>
</evidence>
<keyword evidence="4 7" id="KW-0472">Membrane</keyword>
<accession>A0A093Y6M7</accession>
<dbReference type="InterPro" id="IPR052337">
    <property type="entry name" value="SAT4-like"/>
</dbReference>
<feature type="transmembrane region" description="Helical" evidence="7">
    <location>
        <begin position="255"/>
        <end position="274"/>
    </location>
</feature>
<feature type="region of interest" description="Disordered" evidence="6">
    <location>
        <begin position="319"/>
        <end position="343"/>
    </location>
</feature>